<dbReference type="EMBL" id="GECU01029571">
    <property type="protein sequence ID" value="JAS78135.1"/>
    <property type="molecule type" value="Transcribed_RNA"/>
</dbReference>
<sequence length="307" mass="32737">MPVNKVLNLDLAWINSIQVNDAEIKSKVATAKFVDPKLVSENVTPAAIKNVVGVIDLASLIGTETPDSIAELCKKATSPMSEADGAVKVAKDPSLHCAAVCVYPARIEDAIKSLKSLGADKSVVVAAVAAGFPSGAYPLQTRLAEVSYAVSAGAQEIDVVIDRSLVLRGLWQQLYEELVQIRKACGETTLKVILSVTECANFTNIYKASAVAMLAGADFIKTSTGKEAVTMSLNEGLVMCYAIKDFYNRTGVKVGLKPAGGVRTPETAINWLLMVKGELGPEWADPKLFRIGTTVLKVYADYLNNAK</sequence>
<protein>
    <recommendedName>
        <fullName evidence="3">deoxyribose-phosphate aldolase</fullName>
        <ecNumber evidence="3">4.1.2.4</ecNumber>
    </recommendedName>
    <alternativeName>
        <fullName evidence="7">2-deoxy-D-ribose 5-phosphate aldolase</fullName>
    </alternativeName>
    <alternativeName>
        <fullName evidence="6">Phosphodeoxyriboaldolase</fullName>
    </alternativeName>
</protein>
<comment type="pathway">
    <text evidence="1">Carbohydrate degradation; 2-deoxy-D-ribose 1-phosphate degradation; D-glyceraldehyde 3-phosphate and acetaldehyde from 2-deoxy-alpha-D-ribose 1-phosphate: step 2/2.</text>
</comment>
<evidence type="ECO:0000256" key="1">
    <source>
        <dbReference type="ARBA" id="ARBA00004816"/>
    </source>
</evidence>
<dbReference type="UniPathway" id="UPA00002">
    <property type="reaction ID" value="UER00468"/>
</dbReference>
<proteinExistence type="inferred from homology"/>
<dbReference type="InterPro" id="IPR011343">
    <property type="entry name" value="DeoC"/>
</dbReference>
<dbReference type="PANTHER" id="PTHR10889:SF3">
    <property type="entry name" value="DEOXYRIBOSE-PHOSPHATE ALDOLASE"/>
    <property type="match status" value="1"/>
</dbReference>
<dbReference type="PANTHER" id="PTHR10889">
    <property type="entry name" value="DEOXYRIBOSE-PHOSPHATE ALDOLASE"/>
    <property type="match status" value="1"/>
</dbReference>
<dbReference type="SMART" id="SM01133">
    <property type="entry name" value="DeoC"/>
    <property type="match status" value="1"/>
</dbReference>
<comment type="catalytic activity">
    <reaction evidence="8">
        <text>2-deoxy-D-ribose 5-phosphate = D-glyceraldehyde 3-phosphate + acetaldehyde</text>
        <dbReference type="Rhea" id="RHEA:12821"/>
        <dbReference type="ChEBI" id="CHEBI:15343"/>
        <dbReference type="ChEBI" id="CHEBI:59776"/>
        <dbReference type="ChEBI" id="CHEBI:62877"/>
        <dbReference type="EC" id="4.1.2.4"/>
    </reaction>
</comment>
<dbReference type="EC" id="4.1.2.4" evidence="3"/>
<accession>A0A1B6HU19</accession>
<comment type="similarity">
    <text evidence="2">Belongs to the DeoC/FbaB aldolase family. DeoC type 2 subfamily.</text>
</comment>
<dbReference type="GO" id="GO:0005737">
    <property type="term" value="C:cytoplasm"/>
    <property type="evidence" value="ECO:0007669"/>
    <property type="project" value="InterPro"/>
</dbReference>
<keyword evidence="5 9" id="KW-0704">Schiff base</keyword>
<dbReference type="PIRSF" id="PIRSF001357">
    <property type="entry name" value="DeoC"/>
    <property type="match status" value="1"/>
</dbReference>
<evidence type="ECO:0000256" key="5">
    <source>
        <dbReference type="ARBA" id="ARBA00023270"/>
    </source>
</evidence>
<evidence type="ECO:0000256" key="6">
    <source>
        <dbReference type="ARBA" id="ARBA00031814"/>
    </source>
</evidence>
<evidence type="ECO:0000256" key="8">
    <source>
        <dbReference type="ARBA" id="ARBA00048791"/>
    </source>
</evidence>
<reference evidence="10" key="1">
    <citation type="submission" date="2015-11" db="EMBL/GenBank/DDBJ databases">
        <title>De novo transcriptome assembly of four potential Pierce s Disease insect vectors from Arizona vineyards.</title>
        <authorList>
            <person name="Tassone E.E."/>
        </authorList>
    </citation>
    <scope>NUCLEOTIDE SEQUENCE</scope>
</reference>
<feature type="active site" description="Schiff-base intermediate with acetaldehyde" evidence="9">
    <location>
        <position position="221"/>
    </location>
</feature>
<dbReference type="InterPro" id="IPR013785">
    <property type="entry name" value="Aldolase_TIM"/>
</dbReference>
<evidence type="ECO:0000256" key="9">
    <source>
        <dbReference type="PIRSR" id="PIRSR001357-50"/>
    </source>
</evidence>
<gene>
    <name evidence="10" type="ORF">g.19721</name>
</gene>
<dbReference type="GO" id="GO:0046386">
    <property type="term" value="P:deoxyribose phosphate catabolic process"/>
    <property type="evidence" value="ECO:0007669"/>
    <property type="project" value="UniProtKB-UniPathway"/>
</dbReference>
<keyword evidence="4" id="KW-0456">Lyase</keyword>
<dbReference type="AlphaFoldDB" id="A0A1B6HU19"/>
<dbReference type="NCBIfam" id="TIGR00126">
    <property type="entry name" value="deoC"/>
    <property type="match status" value="1"/>
</dbReference>
<dbReference type="Pfam" id="PF01791">
    <property type="entry name" value="DeoC"/>
    <property type="match status" value="1"/>
</dbReference>
<dbReference type="GO" id="GO:0016052">
    <property type="term" value="P:carbohydrate catabolic process"/>
    <property type="evidence" value="ECO:0007669"/>
    <property type="project" value="TreeGrafter"/>
</dbReference>
<organism evidence="10">
    <name type="scientific">Homalodisca liturata</name>
    <dbReference type="NCBI Taxonomy" id="320908"/>
    <lineage>
        <taxon>Eukaryota</taxon>
        <taxon>Metazoa</taxon>
        <taxon>Ecdysozoa</taxon>
        <taxon>Arthropoda</taxon>
        <taxon>Hexapoda</taxon>
        <taxon>Insecta</taxon>
        <taxon>Pterygota</taxon>
        <taxon>Neoptera</taxon>
        <taxon>Paraneoptera</taxon>
        <taxon>Hemiptera</taxon>
        <taxon>Auchenorrhyncha</taxon>
        <taxon>Membracoidea</taxon>
        <taxon>Cicadellidae</taxon>
        <taxon>Cicadellinae</taxon>
        <taxon>Proconiini</taxon>
        <taxon>Homalodisca</taxon>
    </lineage>
</organism>
<dbReference type="SUPFAM" id="SSF51569">
    <property type="entry name" value="Aldolase"/>
    <property type="match status" value="1"/>
</dbReference>
<evidence type="ECO:0000256" key="4">
    <source>
        <dbReference type="ARBA" id="ARBA00023239"/>
    </source>
</evidence>
<evidence type="ECO:0000256" key="3">
    <source>
        <dbReference type="ARBA" id="ARBA00012515"/>
    </source>
</evidence>
<dbReference type="Gene3D" id="3.20.20.70">
    <property type="entry name" value="Aldolase class I"/>
    <property type="match status" value="1"/>
</dbReference>
<evidence type="ECO:0000313" key="10">
    <source>
        <dbReference type="EMBL" id="JAS78135.1"/>
    </source>
</evidence>
<evidence type="ECO:0000256" key="7">
    <source>
        <dbReference type="ARBA" id="ARBA00032755"/>
    </source>
</evidence>
<name>A0A1B6HU19_9HEMI</name>
<evidence type="ECO:0000256" key="2">
    <source>
        <dbReference type="ARBA" id="ARBA00009473"/>
    </source>
</evidence>
<dbReference type="GO" id="GO:0004139">
    <property type="term" value="F:deoxyribose-phosphate aldolase activity"/>
    <property type="evidence" value="ECO:0007669"/>
    <property type="project" value="UniProtKB-EC"/>
</dbReference>
<feature type="active site" description="Proton donor/acceptor" evidence="9">
    <location>
        <position position="257"/>
    </location>
</feature>
<dbReference type="InterPro" id="IPR002915">
    <property type="entry name" value="DeoC/FbaB/LacD_aldolase"/>
</dbReference>
<dbReference type="GO" id="GO:0009264">
    <property type="term" value="P:deoxyribonucleotide catabolic process"/>
    <property type="evidence" value="ECO:0007669"/>
    <property type="project" value="InterPro"/>
</dbReference>